<reference evidence="1" key="1">
    <citation type="submission" date="2022-12" db="EMBL/GenBank/DDBJ databases">
        <authorList>
            <person name="Petersen C."/>
        </authorList>
    </citation>
    <scope>NUCLEOTIDE SEQUENCE</scope>
    <source>
        <strain evidence="1">IBT 15544</strain>
    </source>
</reference>
<dbReference type="Proteomes" id="UP001150904">
    <property type="component" value="Unassembled WGS sequence"/>
</dbReference>
<name>A0A9W9T757_9EURO</name>
<keyword evidence="2" id="KW-1185">Reference proteome</keyword>
<reference evidence="1" key="2">
    <citation type="journal article" date="2023" name="IMA Fungus">
        <title>Comparative genomic study of the Penicillium genus elucidates a diverse pangenome and 15 lateral gene transfer events.</title>
        <authorList>
            <person name="Petersen C."/>
            <person name="Sorensen T."/>
            <person name="Nielsen M.R."/>
            <person name="Sondergaard T.E."/>
            <person name="Sorensen J.L."/>
            <person name="Fitzpatrick D.A."/>
            <person name="Frisvad J.C."/>
            <person name="Nielsen K.L."/>
        </authorList>
    </citation>
    <scope>NUCLEOTIDE SEQUENCE</scope>
    <source>
        <strain evidence="1">IBT 15544</strain>
    </source>
</reference>
<gene>
    <name evidence="1" type="ORF">N7498_003719</name>
</gene>
<dbReference type="GeneID" id="83178082"/>
<dbReference type="AlphaFoldDB" id="A0A9W9T757"/>
<dbReference type="RefSeq" id="XP_058310243.1">
    <property type="nucleotide sequence ID" value="XM_058450781.1"/>
</dbReference>
<organism evidence="1 2">
    <name type="scientific">Penicillium cinerascens</name>
    <dbReference type="NCBI Taxonomy" id="70096"/>
    <lineage>
        <taxon>Eukaryota</taxon>
        <taxon>Fungi</taxon>
        <taxon>Dikarya</taxon>
        <taxon>Ascomycota</taxon>
        <taxon>Pezizomycotina</taxon>
        <taxon>Eurotiomycetes</taxon>
        <taxon>Eurotiomycetidae</taxon>
        <taxon>Eurotiales</taxon>
        <taxon>Aspergillaceae</taxon>
        <taxon>Penicillium</taxon>
    </lineage>
</organism>
<dbReference type="EMBL" id="JAPQKR010000008">
    <property type="protein sequence ID" value="KAJ5212073.1"/>
    <property type="molecule type" value="Genomic_DNA"/>
</dbReference>
<sequence length="149" mass="15848">MAMCYGREGHEVDDVEIGGVRGFPRPRPRAGEDFLHWGTDSAPAARAIKLPDSCAPILARPLSTCPLATPFGPAFPPETPEIWPVGGGKFGATPPLDLTEIRVGFGAFGICLTEFSGYPSLPTSILSFCPTRSTPYSAITKWDSLAAPE</sequence>
<comment type="caution">
    <text evidence="1">The sequence shown here is derived from an EMBL/GenBank/DDBJ whole genome shotgun (WGS) entry which is preliminary data.</text>
</comment>
<protein>
    <submittedName>
        <fullName evidence="1">Uncharacterized protein</fullName>
    </submittedName>
</protein>
<accession>A0A9W9T757</accession>
<evidence type="ECO:0000313" key="1">
    <source>
        <dbReference type="EMBL" id="KAJ5212073.1"/>
    </source>
</evidence>
<proteinExistence type="predicted"/>
<evidence type="ECO:0000313" key="2">
    <source>
        <dbReference type="Proteomes" id="UP001150904"/>
    </source>
</evidence>